<dbReference type="EMBL" id="VSSQ01003686">
    <property type="protein sequence ID" value="MPM21875.1"/>
    <property type="molecule type" value="Genomic_DNA"/>
</dbReference>
<protein>
    <submittedName>
        <fullName evidence="1">Uncharacterized protein</fullName>
    </submittedName>
</protein>
<proteinExistence type="predicted"/>
<name>A0A644Y039_9ZZZZ</name>
<accession>A0A644Y039</accession>
<gene>
    <name evidence="1" type="ORF">SDC9_68325</name>
</gene>
<dbReference type="AlphaFoldDB" id="A0A644Y039"/>
<reference evidence="1" key="1">
    <citation type="submission" date="2019-08" db="EMBL/GenBank/DDBJ databases">
        <authorList>
            <person name="Kucharzyk K."/>
            <person name="Murdoch R.W."/>
            <person name="Higgins S."/>
            <person name="Loffler F."/>
        </authorList>
    </citation>
    <scope>NUCLEOTIDE SEQUENCE</scope>
</reference>
<organism evidence="1">
    <name type="scientific">bioreactor metagenome</name>
    <dbReference type="NCBI Taxonomy" id="1076179"/>
    <lineage>
        <taxon>unclassified sequences</taxon>
        <taxon>metagenomes</taxon>
        <taxon>ecological metagenomes</taxon>
    </lineage>
</organism>
<evidence type="ECO:0000313" key="1">
    <source>
        <dbReference type="EMBL" id="MPM21875.1"/>
    </source>
</evidence>
<comment type="caution">
    <text evidence="1">The sequence shown here is derived from an EMBL/GenBank/DDBJ whole genome shotgun (WGS) entry which is preliminary data.</text>
</comment>
<sequence length="143" mass="15144">MSITVLGQSQYLYQAYSIANDGTCQQYAVDSDTLSEEKYNISNLSSALDTLKETGNIGYNSVGNLSSYIKDAYRAGQLGLYDSSGTVTSLLNGGSSSDDIYDLIAYCDTVSQDELISLTGVESPSVLNGTDCLNGSSLLDIIA</sequence>